<feature type="region of interest" description="Disordered" evidence="1">
    <location>
        <begin position="1"/>
        <end position="35"/>
    </location>
</feature>
<sequence length="61" mass="6511">MDNGDSTCNSNYTFSSSGGCLSSSTTSTSSPTDWRPRVYTPLPHVHVPVATISTTRCASQR</sequence>
<dbReference type="Proteomes" id="UP001326199">
    <property type="component" value="Unassembled WGS sequence"/>
</dbReference>
<accession>A0ABR0HX98</accession>
<dbReference type="GeneID" id="87927441"/>
<comment type="caution">
    <text evidence="2">The sequence shown here is derived from an EMBL/GenBank/DDBJ whole genome shotgun (WGS) entry which is preliminary data.</text>
</comment>
<name>A0ABR0HX98_9PEZI</name>
<dbReference type="EMBL" id="JAFFHB010000001">
    <property type="protein sequence ID" value="KAK4672691.1"/>
    <property type="molecule type" value="Genomic_DNA"/>
</dbReference>
<protein>
    <submittedName>
        <fullName evidence="2">Uncharacterized protein</fullName>
    </submittedName>
</protein>
<keyword evidence="3" id="KW-1185">Reference proteome</keyword>
<feature type="compositionally biased region" description="Low complexity" evidence="1">
    <location>
        <begin position="13"/>
        <end position="32"/>
    </location>
</feature>
<gene>
    <name evidence="2" type="ORF">QC763_105306</name>
</gene>
<proteinExistence type="predicted"/>
<evidence type="ECO:0000313" key="2">
    <source>
        <dbReference type="EMBL" id="KAK4672691.1"/>
    </source>
</evidence>
<dbReference type="RefSeq" id="XP_062770013.1">
    <property type="nucleotide sequence ID" value="XM_062907098.1"/>
</dbReference>
<evidence type="ECO:0000256" key="1">
    <source>
        <dbReference type="SAM" id="MobiDB-lite"/>
    </source>
</evidence>
<feature type="compositionally biased region" description="Polar residues" evidence="1">
    <location>
        <begin position="1"/>
        <end position="12"/>
    </location>
</feature>
<organism evidence="2 3">
    <name type="scientific">Podospora pseudopauciseta</name>
    <dbReference type="NCBI Taxonomy" id="2093780"/>
    <lineage>
        <taxon>Eukaryota</taxon>
        <taxon>Fungi</taxon>
        <taxon>Dikarya</taxon>
        <taxon>Ascomycota</taxon>
        <taxon>Pezizomycotina</taxon>
        <taxon>Sordariomycetes</taxon>
        <taxon>Sordariomycetidae</taxon>
        <taxon>Sordariales</taxon>
        <taxon>Podosporaceae</taxon>
        <taxon>Podospora</taxon>
    </lineage>
</organism>
<evidence type="ECO:0000313" key="3">
    <source>
        <dbReference type="Proteomes" id="UP001326199"/>
    </source>
</evidence>
<reference evidence="2 3" key="1">
    <citation type="journal article" date="2023" name="bioRxiv">
        <title>High-quality genome assemblies of four members of thePodospora anserinaspecies complex.</title>
        <authorList>
            <person name="Ament-Velasquez S.L."/>
            <person name="Vogan A.A."/>
            <person name="Wallerman O."/>
            <person name="Hartmann F."/>
            <person name="Gautier V."/>
            <person name="Silar P."/>
            <person name="Giraud T."/>
            <person name="Johannesson H."/>
        </authorList>
    </citation>
    <scope>NUCLEOTIDE SEQUENCE [LARGE SCALE GENOMIC DNA]</scope>
    <source>
        <strain evidence="2 3">CBS 411.78</strain>
    </source>
</reference>